<gene>
    <name evidence="2" type="ORF">D0C36_12550</name>
</gene>
<accession>A0A372NTF3</accession>
<evidence type="ECO:0000256" key="1">
    <source>
        <dbReference type="ARBA" id="ARBA00006479"/>
    </source>
</evidence>
<protein>
    <submittedName>
        <fullName evidence="2">ROK family protein</fullName>
    </submittedName>
</protein>
<dbReference type="PANTHER" id="PTHR18964:SF149">
    <property type="entry name" value="BIFUNCTIONAL UDP-N-ACETYLGLUCOSAMINE 2-EPIMERASE_N-ACETYLMANNOSAMINE KINASE"/>
    <property type="match status" value="1"/>
</dbReference>
<dbReference type="EMBL" id="QWDC01000002">
    <property type="protein sequence ID" value="RFZ92264.1"/>
    <property type="molecule type" value="Genomic_DNA"/>
</dbReference>
<organism evidence="2 3">
    <name type="scientific">Mucilaginibacter conchicola</name>
    <dbReference type="NCBI Taxonomy" id="2303333"/>
    <lineage>
        <taxon>Bacteria</taxon>
        <taxon>Pseudomonadati</taxon>
        <taxon>Bacteroidota</taxon>
        <taxon>Sphingobacteriia</taxon>
        <taxon>Sphingobacteriales</taxon>
        <taxon>Sphingobacteriaceae</taxon>
        <taxon>Mucilaginibacter</taxon>
    </lineage>
</organism>
<proteinExistence type="inferred from homology"/>
<dbReference type="Proteomes" id="UP000264217">
    <property type="component" value="Unassembled WGS sequence"/>
</dbReference>
<dbReference type="CDD" id="cd23763">
    <property type="entry name" value="ASKHA_ATPase_ROK"/>
    <property type="match status" value="1"/>
</dbReference>
<evidence type="ECO:0000313" key="3">
    <source>
        <dbReference type="Proteomes" id="UP000264217"/>
    </source>
</evidence>
<evidence type="ECO:0000313" key="2">
    <source>
        <dbReference type="EMBL" id="RFZ92264.1"/>
    </source>
</evidence>
<dbReference type="AlphaFoldDB" id="A0A372NTF3"/>
<dbReference type="RefSeq" id="WP_117391975.1">
    <property type="nucleotide sequence ID" value="NZ_QWDC01000002.1"/>
</dbReference>
<dbReference type="Pfam" id="PF00480">
    <property type="entry name" value="ROK"/>
    <property type="match status" value="1"/>
</dbReference>
<dbReference type="OrthoDB" id="9810372at2"/>
<dbReference type="InterPro" id="IPR043129">
    <property type="entry name" value="ATPase_NBD"/>
</dbReference>
<dbReference type="SUPFAM" id="SSF53067">
    <property type="entry name" value="Actin-like ATPase domain"/>
    <property type="match status" value="1"/>
</dbReference>
<sequence>MDGLNIIGIDLGATNVRGAIVNNGNLSEIIASPIQSQGSERDVLDDICGIIDTLVSQQLAKAIGIGVPSMVDVKEGIVYDVQNIPSWKEVHLKHILEEKYNIPVYINNDANCFAIGEYYYGKGQGYDSMIGLTQGTGLGAGIIVNKHLYSGRNCGAGEFGLLPYMDSVLDFYAGGSFFTLTKGINGKEVYQKALQNNAQALELYAEYGRHVGYAIKAIMYTYDPELIVLGGSASKGYPFFEKTMWQEINTLAYPRAVQNLRIEVSALENSGILGAAALYLDSARV</sequence>
<dbReference type="PANTHER" id="PTHR18964">
    <property type="entry name" value="ROK (REPRESSOR, ORF, KINASE) FAMILY"/>
    <property type="match status" value="1"/>
</dbReference>
<comment type="similarity">
    <text evidence="1">Belongs to the ROK (NagC/XylR) family.</text>
</comment>
<dbReference type="Gene3D" id="3.30.420.40">
    <property type="match status" value="2"/>
</dbReference>
<reference evidence="2 3" key="1">
    <citation type="submission" date="2018-08" db="EMBL/GenBank/DDBJ databases">
        <title>Mucilaginibacter sp. MYSH2.</title>
        <authorList>
            <person name="Seo T."/>
        </authorList>
    </citation>
    <scope>NUCLEOTIDE SEQUENCE [LARGE SCALE GENOMIC DNA]</scope>
    <source>
        <strain evidence="2 3">MYSH2</strain>
    </source>
</reference>
<comment type="caution">
    <text evidence="2">The sequence shown here is derived from an EMBL/GenBank/DDBJ whole genome shotgun (WGS) entry which is preliminary data.</text>
</comment>
<dbReference type="InterPro" id="IPR000600">
    <property type="entry name" value="ROK"/>
</dbReference>
<name>A0A372NTF3_9SPHI</name>
<keyword evidence="3" id="KW-1185">Reference proteome</keyword>